<accession>A0A7J7VE47</accession>
<evidence type="ECO:0000313" key="2">
    <source>
        <dbReference type="Proteomes" id="UP000585614"/>
    </source>
</evidence>
<dbReference type="Gene3D" id="3.30.420.10">
    <property type="entry name" value="Ribonuclease H-like superfamily/Ribonuclease H"/>
    <property type="match status" value="1"/>
</dbReference>
<comment type="caution">
    <text evidence="1">The sequence shown here is derived from an EMBL/GenBank/DDBJ whole genome shotgun (WGS) entry which is preliminary data.</text>
</comment>
<dbReference type="AlphaFoldDB" id="A0A7J7VE47"/>
<dbReference type="EMBL" id="JACAGC010000013">
    <property type="protein sequence ID" value="KAF6323399.1"/>
    <property type="molecule type" value="Genomic_DNA"/>
</dbReference>
<gene>
    <name evidence="1" type="ORF">mRhiFer1_008376</name>
</gene>
<sequence>MNSQGPRRLSNARLTQYQGLLLENPRISLETVRALNPATFLPTKEADPEHDCIEVINEVYATRPDLWDSPHPNPDLTLYTDSSSFLRDGKHNTGYTITITDEVLEQGHFHRDGRPNGQNYGH</sequence>
<dbReference type="Proteomes" id="UP000585614">
    <property type="component" value="Unassembled WGS sequence"/>
</dbReference>
<proteinExistence type="predicted"/>
<dbReference type="GO" id="GO:0003676">
    <property type="term" value="F:nucleic acid binding"/>
    <property type="evidence" value="ECO:0007669"/>
    <property type="project" value="InterPro"/>
</dbReference>
<reference evidence="1 2" key="1">
    <citation type="journal article" date="2020" name="Nature">
        <title>Six reference-quality genomes reveal evolution of bat adaptations.</title>
        <authorList>
            <person name="Jebb D."/>
            <person name="Huang Z."/>
            <person name="Pippel M."/>
            <person name="Hughes G.M."/>
            <person name="Lavrichenko K."/>
            <person name="Devanna P."/>
            <person name="Winkler S."/>
            <person name="Jermiin L.S."/>
            <person name="Skirmuntt E.C."/>
            <person name="Katzourakis A."/>
            <person name="Burkitt-Gray L."/>
            <person name="Ray D.A."/>
            <person name="Sullivan K.A.M."/>
            <person name="Roscito J.G."/>
            <person name="Kirilenko B.M."/>
            <person name="Davalos L.M."/>
            <person name="Corthals A.P."/>
            <person name="Power M.L."/>
            <person name="Jones G."/>
            <person name="Ransome R.D."/>
            <person name="Dechmann D.K.N."/>
            <person name="Locatelli A.G."/>
            <person name="Puechmaille S.J."/>
            <person name="Fedrigo O."/>
            <person name="Jarvis E.D."/>
            <person name="Hiller M."/>
            <person name="Vernes S.C."/>
            <person name="Myers E.W."/>
            <person name="Teeling E.C."/>
        </authorList>
    </citation>
    <scope>NUCLEOTIDE SEQUENCE [LARGE SCALE GENOMIC DNA]</scope>
    <source>
        <strain evidence="1">MRhiFer1</strain>
        <tissue evidence="1">Lung</tissue>
    </source>
</reference>
<protein>
    <recommendedName>
        <fullName evidence="3">Reverse transcriptase/retrotransposon-derived protein RNase H-like domain-containing protein</fullName>
    </recommendedName>
</protein>
<evidence type="ECO:0000313" key="1">
    <source>
        <dbReference type="EMBL" id="KAF6323399.1"/>
    </source>
</evidence>
<organism evidence="1 2">
    <name type="scientific">Rhinolophus ferrumequinum</name>
    <name type="common">Greater horseshoe bat</name>
    <dbReference type="NCBI Taxonomy" id="59479"/>
    <lineage>
        <taxon>Eukaryota</taxon>
        <taxon>Metazoa</taxon>
        <taxon>Chordata</taxon>
        <taxon>Craniata</taxon>
        <taxon>Vertebrata</taxon>
        <taxon>Euteleostomi</taxon>
        <taxon>Mammalia</taxon>
        <taxon>Eutheria</taxon>
        <taxon>Laurasiatheria</taxon>
        <taxon>Chiroptera</taxon>
        <taxon>Yinpterochiroptera</taxon>
        <taxon>Rhinolophoidea</taxon>
        <taxon>Rhinolophidae</taxon>
        <taxon>Rhinolophinae</taxon>
        <taxon>Rhinolophus</taxon>
    </lineage>
</organism>
<name>A0A7J7VE47_RHIFE</name>
<evidence type="ECO:0008006" key="3">
    <source>
        <dbReference type="Google" id="ProtNLM"/>
    </source>
</evidence>
<dbReference type="InterPro" id="IPR036397">
    <property type="entry name" value="RNaseH_sf"/>
</dbReference>